<reference evidence="1 2" key="1">
    <citation type="submission" date="2014-06" db="EMBL/GenBank/DDBJ databases">
        <authorList>
            <person name="Swart Estienne"/>
        </authorList>
    </citation>
    <scope>NUCLEOTIDE SEQUENCE [LARGE SCALE GENOMIC DNA]</scope>
    <source>
        <strain evidence="1 2">130c</strain>
    </source>
</reference>
<gene>
    <name evidence="1" type="primary">Contig17779.g18898</name>
    <name evidence="1" type="ORF">STYLEM_13851</name>
</gene>
<dbReference type="Proteomes" id="UP000039865">
    <property type="component" value="Unassembled WGS sequence"/>
</dbReference>
<keyword evidence="2" id="KW-1185">Reference proteome</keyword>
<organism evidence="1 2">
    <name type="scientific">Stylonychia lemnae</name>
    <name type="common">Ciliate</name>
    <dbReference type="NCBI Taxonomy" id="5949"/>
    <lineage>
        <taxon>Eukaryota</taxon>
        <taxon>Sar</taxon>
        <taxon>Alveolata</taxon>
        <taxon>Ciliophora</taxon>
        <taxon>Intramacronucleata</taxon>
        <taxon>Spirotrichea</taxon>
        <taxon>Stichotrichia</taxon>
        <taxon>Sporadotrichida</taxon>
        <taxon>Oxytrichidae</taxon>
        <taxon>Stylonychinae</taxon>
        <taxon>Stylonychia</taxon>
    </lineage>
</organism>
<accession>A0A078AVC2</accession>
<evidence type="ECO:0000313" key="1">
    <source>
        <dbReference type="EMBL" id="CDW84783.1"/>
    </source>
</evidence>
<evidence type="ECO:0000313" key="2">
    <source>
        <dbReference type="Proteomes" id="UP000039865"/>
    </source>
</evidence>
<name>A0A078AVC2_STYLE</name>
<sequence length="205" mass="24344">MQLYRIRQRESNSNGFPFQCSNDSTQNQLKQIVRIKVFKNNDYSQKSNQYPEKSYRKNKIQQQTSFRIKMLMQKMKFEEKQEIQIDIVVNLNFESLLKGIRTLWELTNFKAISQVAACLVTLKINESLPTQFTPYQELYSKTALVSLEYRGYPREHLAQEIWQELLDAKLVYCDKKRAFLRGLRNMCQVNFSVMKLDFNSIQAVL</sequence>
<protein>
    <submittedName>
        <fullName evidence="1">Uncharacterized protein</fullName>
    </submittedName>
</protein>
<proteinExistence type="predicted"/>
<dbReference type="EMBL" id="CCKQ01013148">
    <property type="protein sequence ID" value="CDW84783.1"/>
    <property type="molecule type" value="Genomic_DNA"/>
</dbReference>
<dbReference type="InParanoid" id="A0A078AVC2"/>
<dbReference type="AlphaFoldDB" id="A0A078AVC2"/>